<reference evidence="5" key="1">
    <citation type="submission" date="2017-04" db="EMBL/GenBank/DDBJ databases">
        <title>Plasmodium gonderi genome.</title>
        <authorList>
            <person name="Arisue N."/>
            <person name="Honma H."/>
            <person name="Kawai S."/>
            <person name="Tougan T."/>
            <person name="Tanabe K."/>
            <person name="Horii T."/>
        </authorList>
    </citation>
    <scope>NUCLEOTIDE SEQUENCE [LARGE SCALE GENOMIC DNA]</scope>
    <source>
        <strain evidence="5">ATCC 30045</strain>
    </source>
</reference>
<sequence length="367" mass="40915">MKGNYVVLCCFLFVHSFQEALSDKFGVPKHDNNLEQDATYMLMKKLEKLYKLSETNNGEIFNKEIESLKKQIEALKQGKVDNSGENIGQLLENESKDDSGQKTIFGMDEDDLDIYDADFIGQGKDITQGENVSDEDVEEDEVEEDENSHEGESNKAAILLSSAPSPSAPAAPAPAESTTTEVTGNQSAQPQTPPQAQPAQSQQEGSGESSQNPQQPAPPGPAATANPAGQNQNGQSPNVKYLDKLYDEILHTTDENGINVPPYHSKFNNFRKNYEFSMNEREYDIVKNLFDVCFKKDNNSNVTCFIDVFKKVLEDEKFQKQFDNFVHGLYGFAKRHNYLGGDKTSLAEAYKALFLNALSYLNTLIME</sequence>
<dbReference type="OrthoDB" id="387395at2759"/>
<name>A0A1Y1JI77_PLAGO</name>
<feature type="compositionally biased region" description="Low complexity" evidence="1">
    <location>
        <begin position="197"/>
        <end position="214"/>
    </location>
</feature>
<feature type="signal peptide" evidence="2">
    <location>
        <begin position="1"/>
        <end position="22"/>
    </location>
</feature>
<dbReference type="Pfam" id="PF12948">
    <property type="entry name" value="MSP7_C"/>
    <property type="match status" value="1"/>
</dbReference>
<protein>
    <submittedName>
        <fullName evidence="4">Merozoite surface protein 7</fullName>
    </submittedName>
</protein>
<proteinExistence type="predicted"/>
<evidence type="ECO:0000256" key="2">
    <source>
        <dbReference type="SAM" id="SignalP"/>
    </source>
</evidence>
<feature type="chain" id="PRO_5012733903" evidence="2">
    <location>
        <begin position="23"/>
        <end position="367"/>
    </location>
</feature>
<evidence type="ECO:0000313" key="4">
    <source>
        <dbReference type="EMBL" id="GAW82216.1"/>
    </source>
</evidence>
<accession>A0A1Y1JI77</accession>
<keyword evidence="5" id="KW-1185">Reference proteome</keyword>
<keyword evidence="2" id="KW-0732">Signal</keyword>
<comment type="caution">
    <text evidence="4">The sequence shown here is derived from an EMBL/GenBank/DDBJ whole genome shotgun (WGS) entry which is preliminary data.</text>
</comment>
<dbReference type="GeneID" id="39748953"/>
<dbReference type="EMBL" id="BDQF01000013">
    <property type="protein sequence ID" value="GAW82216.1"/>
    <property type="molecule type" value="Genomic_DNA"/>
</dbReference>
<organism evidence="4 5">
    <name type="scientific">Plasmodium gonderi</name>
    <dbReference type="NCBI Taxonomy" id="77519"/>
    <lineage>
        <taxon>Eukaryota</taxon>
        <taxon>Sar</taxon>
        <taxon>Alveolata</taxon>
        <taxon>Apicomplexa</taxon>
        <taxon>Aconoidasida</taxon>
        <taxon>Haemosporida</taxon>
        <taxon>Plasmodiidae</taxon>
        <taxon>Plasmodium</taxon>
        <taxon>Plasmodium (Plasmodium)</taxon>
    </lineage>
</organism>
<feature type="compositionally biased region" description="Acidic residues" evidence="1">
    <location>
        <begin position="132"/>
        <end position="147"/>
    </location>
</feature>
<feature type="compositionally biased region" description="Low complexity" evidence="1">
    <location>
        <begin position="222"/>
        <end position="238"/>
    </location>
</feature>
<evidence type="ECO:0000259" key="3">
    <source>
        <dbReference type="Pfam" id="PF12948"/>
    </source>
</evidence>
<dbReference type="InterPro" id="IPR024781">
    <property type="entry name" value="MSP_C"/>
</dbReference>
<gene>
    <name evidence="4" type="ORF">PGO_122130</name>
</gene>
<feature type="domain" description="Merozoite surface protein C-terminal" evidence="3">
    <location>
        <begin position="239"/>
        <end position="358"/>
    </location>
</feature>
<dbReference type="OMA" id="EIFNKEM"/>
<evidence type="ECO:0000313" key="5">
    <source>
        <dbReference type="Proteomes" id="UP000195521"/>
    </source>
</evidence>
<keyword evidence="4" id="KW-0477">Merozoite</keyword>
<feature type="region of interest" description="Disordered" evidence="1">
    <location>
        <begin position="124"/>
        <end position="238"/>
    </location>
</feature>
<dbReference type="Proteomes" id="UP000195521">
    <property type="component" value="Unassembled WGS sequence"/>
</dbReference>
<dbReference type="RefSeq" id="XP_028544805.1">
    <property type="nucleotide sequence ID" value="XM_028689004.1"/>
</dbReference>
<dbReference type="AlphaFoldDB" id="A0A1Y1JI77"/>
<evidence type="ECO:0000256" key="1">
    <source>
        <dbReference type="SAM" id="MobiDB-lite"/>
    </source>
</evidence>